<name>A0ABP7ZFJ4_9MICO</name>
<proteinExistence type="predicted"/>
<dbReference type="RefSeq" id="WP_344790088.1">
    <property type="nucleotide sequence ID" value="NZ_BAABBV010000001.1"/>
</dbReference>
<keyword evidence="3" id="KW-1185">Reference proteome</keyword>
<evidence type="ECO:0000313" key="2">
    <source>
        <dbReference type="EMBL" id="GAA4155384.1"/>
    </source>
</evidence>
<comment type="caution">
    <text evidence="2">The sequence shown here is derived from an EMBL/GenBank/DDBJ whole genome shotgun (WGS) entry which is preliminary data.</text>
</comment>
<keyword evidence="1" id="KW-0472">Membrane</keyword>
<accession>A0ABP7ZFJ4</accession>
<reference evidence="2" key="1">
    <citation type="journal article" date="2014" name="Int. J. Syst. Evol. Microbiol.">
        <title>Complete genome of a new Firmicutes species belonging to the dominant human colonic microbiota ('Ruminococcus bicirculans') reveals two chromosomes and a selective capacity to utilize plant glucans.</title>
        <authorList>
            <consortium name="NISC Comparative Sequencing Program"/>
            <person name="Wegmann U."/>
            <person name="Louis P."/>
            <person name="Goesmann A."/>
            <person name="Henrissat B."/>
            <person name="Duncan S.H."/>
            <person name="Flint H.J."/>
        </authorList>
    </citation>
    <scope>NUCLEOTIDE SEQUENCE</scope>
    <source>
        <strain evidence="2">JCM 17590</strain>
    </source>
</reference>
<reference evidence="2" key="2">
    <citation type="submission" date="2023-12" db="EMBL/GenBank/DDBJ databases">
        <authorList>
            <person name="Sun Q."/>
            <person name="Inoue M."/>
        </authorList>
    </citation>
    <scope>NUCLEOTIDE SEQUENCE</scope>
    <source>
        <strain evidence="2">JCM 17590</strain>
    </source>
</reference>
<sequence length="225" mass="23119">MTAPTPPRRHSRHPLVVVWVIVGAAIVAVVALLASGRLNANVLPKAAEKPVPLSVECFDAGGDPLSGWSATAAEASAHPRVDPTAVCAGLYRDHSATATMDRIAAQQQRLGHDCVEFDTSDGEHWFLTELVVSPQGTYFASGGPAPGHVPDFGTVQQPAPLESASPRPVPAPSGSCAVLPTVTWDLSVPPMAACTSDGTAVSVYVREGSRSAADLCAAKGLVVAG</sequence>
<keyword evidence="1" id="KW-1133">Transmembrane helix</keyword>
<dbReference type="EMBL" id="BAABBV010000001">
    <property type="protein sequence ID" value="GAA4155384.1"/>
    <property type="molecule type" value="Genomic_DNA"/>
</dbReference>
<gene>
    <name evidence="2" type="ORF">GCM10022286_04260</name>
</gene>
<evidence type="ECO:0000313" key="3">
    <source>
        <dbReference type="Proteomes" id="UP001415169"/>
    </source>
</evidence>
<organism evidence="2 3">
    <name type="scientific">Gryllotalpicola daejeonensis</name>
    <dbReference type="NCBI Taxonomy" id="993087"/>
    <lineage>
        <taxon>Bacteria</taxon>
        <taxon>Bacillati</taxon>
        <taxon>Actinomycetota</taxon>
        <taxon>Actinomycetes</taxon>
        <taxon>Micrococcales</taxon>
        <taxon>Microbacteriaceae</taxon>
        <taxon>Gryllotalpicola</taxon>
    </lineage>
</organism>
<dbReference type="Proteomes" id="UP001415169">
    <property type="component" value="Unassembled WGS sequence"/>
</dbReference>
<protein>
    <submittedName>
        <fullName evidence="2">Uncharacterized protein</fullName>
    </submittedName>
</protein>
<evidence type="ECO:0000256" key="1">
    <source>
        <dbReference type="SAM" id="Phobius"/>
    </source>
</evidence>
<feature type="transmembrane region" description="Helical" evidence="1">
    <location>
        <begin position="16"/>
        <end position="35"/>
    </location>
</feature>
<keyword evidence="1" id="KW-0812">Transmembrane</keyword>